<dbReference type="AlphaFoldDB" id="A0A217EHD6"/>
<dbReference type="InterPro" id="IPR007730">
    <property type="entry name" value="SPOR-like_dom"/>
</dbReference>
<dbReference type="EMBL" id="FZLN01000003">
    <property type="protein sequence ID" value="SNQ29919.1"/>
    <property type="molecule type" value="Genomic_DNA"/>
</dbReference>
<gene>
    <name evidence="4" type="ORF">SAMN05444584_1893</name>
</gene>
<evidence type="ECO:0000313" key="4">
    <source>
        <dbReference type="EMBL" id="SNQ29919.1"/>
    </source>
</evidence>
<feature type="region of interest" description="Disordered" evidence="2">
    <location>
        <begin position="187"/>
        <end position="206"/>
    </location>
</feature>
<protein>
    <submittedName>
        <fullName evidence="4">Sporulation related domain-containing protein</fullName>
    </submittedName>
</protein>
<dbReference type="GO" id="GO:0042834">
    <property type="term" value="F:peptidoglycan binding"/>
    <property type="evidence" value="ECO:0007669"/>
    <property type="project" value="InterPro"/>
</dbReference>
<organism evidence="4 5">
    <name type="scientific">Acinetobacter apis</name>
    <dbReference type="NCBI Taxonomy" id="1229165"/>
    <lineage>
        <taxon>Bacteria</taxon>
        <taxon>Pseudomonadati</taxon>
        <taxon>Pseudomonadota</taxon>
        <taxon>Gammaproteobacteria</taxon>
        <taxon>Moraxellales</taxon>
        <taxon>Moraxellaceae</taxon>
        <taxon>Acinetobacter</taxon>
    </lineage>
</organism>
<feature type="coiled-coil region" evidence="1">
    <location>
        <begin position="71"/>
        <end position="127"/>
    </location>
</feature>
<dbReference type="OrthoDB" id="6717098at2"/>
<feature type="region of interest" description="Disordered" evidence="2">
    <location>
        <begin position="38"/>
        <end position="57"/>
    </location>
</feature>
<feature type="domain" description="SPOR" evidence="3">
    <location>
        <begin position="317"/>
        <end position="394"/>
    </location>
</feature>
<evidence type="ECO:0000259" key="3">
    <source>
        <dbReference type="PROSITE" id="PS51724"/>
    </source>
</evidence>
<proteinExistence type="predicted"/>
<keyword evidence="5" id="KW-1185">Reference proteome</keyword>
<dbReference type="Gene3D" id="3.30.70.1070">
    <property type="entry name" value="Sporulation related repeat"/>
    <property type="match status" value="1"/>
</dbReference>
<evidence type="ECO:0000313" key="5">
    <source>
        <dbReference type="Proteomes" id="UP000243463"/>
    </source>
</evidence>
<dbReference type="PROSITE" id="PS51724">
    <property type="entry name" value="SPOR"/>
    <property type="match status" value="1"/>
</dbReference>
<feature type="region of interest" description="Disordered" evidence="2">
    <location>
        <begin position="218"/>
        <end position="311"/>
    </location>
</feature>
<dbReference type="InterPro" id="IPR036680">
    <property type="entry name" value="SPOR-like_sf"/>
</dbReference>
<accession>A0A217EHD6</accession>
<keyword evidence="1" id="KW-0175">Coiled coil</keyword>
<feature type="region of interest" description="Disordered" evidence="2">
    <location>
        <begin position="130"/>
        <end position="153"/>
    </location>
</feature>
<evidence type="ECO:0000256" key="2">
    <source>
        <dbReference type="SAM" id="MobiDB-lite"/>
    </source>
</evidence>
<name>A0A217EHD6_9GAMM</name>
<reference evidence="5" key="1">
    <citation type="submission" date="2017-06" db="EMBL/GenBank/DDBJ databases">
        <authorList>
            <person name="Varghese N."/>
            <person name="Submissions S."/>
        </authorList>
    </citation>
    <scope>NUCLEOTIDE SEQUENCE [LARGE SCALE GENOMIC DNA]</scope>
    <source>
        <strain evidence="5">ANC 5114</strain>
    </source>
</reference>
<dbReference type="Proteomes" id="UP000243463">
    <property type="component" value="Unassembled WGS sequence"/>
</dbReference>
<evidence type="ECO:0000256" key="1">
    <source>
        <dbReference type="SAM" id="Coils"/>
    </source>
</evidence>
<dbReference type="Pfam" id="PF05036">
    <property type="entry name" value="SPOR"/>
    <property type="match status" value="1"/>
</dbReference>
<dbReference type="RefSeq" id="WP_088824034.1">
    <property type="nucleotide sequence ID" value="NZ_FZLN01000003.1"/>
</dbReference>
<sequence>MAMNSKQRWMGGIVLLGGGVLLTALLFKGANEIKTNQASSAKPQAEVKKQPFQPGEMQALQPVTIDVETEKRLLEEQRHAREKTLAEQEARTQQYLVQQQQAEAAAARKAAEEYAEINARRTREQENLDIPPEMTSASNPKVTEKKLSPEAEAKRKALLTEKAKTDADIKRQNDVAEKKLKDAEIAKQKADHNVKVKADLDKKAHDDLIARKKLESEMKAKAEAEAKKKAELEAKKKAEREAKVKAEAESKAKADAKAKAEGDAKAKAELDAKKKADLDAKHKHAEEEKKKQQDLAKQKAEAEQKKKLETENAREIMNEGKKWMVQVALAVNQGNADSIISKLKAKGYAITTSPTSKGIRVMVGPSKDREHADALRKKIQADPSLGFKSAWVIEWMPLDQRPKASSD</sequence>
<feature type="compositionally biased region" description="Basic and acidic residues" evidence="2">
    <location>
        <begin position="142"/>
        <end position="153"/>
    </location>
</feature>
<dbReference type="SUPFAM" id="SSF110997">
    <property type="entry name" value="Sporulation related repeat"/>
    <property type="match status" value="1"/>
</dbReference>